<organism evidence="3 4">
    <name type="scientific">Pseudomonas tehranensis</name>
    <dbReference type="NCBI Taxonomy" id="2745502"/>
    <lineage>
        <taxon>Bacteria</taxon>
        <taxon>Pseudomonadati</taxon>
        <taxon>Pseudomonadota</taxon>
        <taxon>Gammaproteobacteria</taxon>
        <taxon>Pseudomonadales</taxon>
        <taxon>Pseudomonadaceae</taxon>
        <taxon>Pseudomonas</taxon>
    </lineage>
</organism>
<dbReference type="Gene3D" id="3.40.50.720">
    <property type="entry name" value="NAD(P)-binding Rossmann-like Domain"/>
    <property type="match status" value="1"/>
</dbReference>
<evidence type="ECO:0000259" key="2">
    <source>
        <dbReference type="SMART" id="SM00859"/>
    </source>
</evidence>
<dbReference type="PANTHER" id="PTHR46278">
    <property type="entry name" value="DEHYDROGENASE, PUTATIVE-RELATED"/>
    <property type="match status" value="1"/>
</dbReference>
<dbReference type="Gene3D" id="3.30.360.10">
    <property type="entry name" value="Dihydrodipicolinate Reductase, domain 2"/>
    <property type="match status" value="1"/>
</dbReference>
<accession>A0ABR6UVR2</accession>
<dbReference type="PANTHER" id="PTHR46278:SF2">
    <property type="entry name" value="ASPARTATE-SEMIALDEHYDE DEHYDROGENASE"/>
    <property type="match status" value="1"/>
</dbReference>
<proteinExistence type="inferred from homology"/>
<dbReference type="SUPFAM" id="SSF55347">
    <property type="entry name" value="Glyceraldehyde-3-phosphate dehydrogenase-like, C-terminal domain"/>
    <property type="match status" value="1"/>
</dbReference>
<dbReference type="InterPro" id="IPR000534">
    <property type="entry name" value="Semialdehyde_DH_NAD-bd"/>
</dbReference>
<feature type="domain" description="Semialdehyde dehydrogenase NAD-binding" evidence="2">
    <location>
        <begin position="3"/>
        <end position="114"/>
    </location>
</feature>
<dbReference type="GO" id="GO:0004073">
    <property type="term" value="F:aspartate-semialdehyde dehydrogenase activity"/>
    <property type="evidence" value="ECO:0007669"/>
    <property type="project" value="UniProtKB-EC"/>
</dbReference>
<dbReference type="RefSeq" id="WP_186657490.1">
    <property type="nucleotide sequence ID" value="NZ_JABWQV010000154.1"/>
</dbReference>
<reference evidence="3 4" key="1">
    <citation type="journal article" date="2020" name="Microorganisms">
        <title>Reliable Identification of Environmental Pseudomonas Isolates Using the rpoD Gene.</title>
        <authorList>
            <consortium name="The Broad Institute Genome Sequencing Platform"/>
            <person name="Girard L."/>
            <person name="Lood C."/>
            <person name="Rokni-Zadeh H."/>
            <person name="van Noort V."/>
            <person name="Lavigne R."/>
            <person name="De Mot R."/>
        </authorList>
    </citation>
    <scope>NUCLEOTIDE SEQUENCE [LARGE SCALE GENOMIC DNA]</scope>
    <source>
        <strain evidence="3 4">SWRI196</strain>
    </source>
</reference>
<evidence type="ECO:0000313" key="4">
    <source>
        <dbReference type="Proteomes" id="UP000617171"/>
    </source>
</evidence>
<dbReference type="Pfam" id="PF01118">
    <property type="entry name" value="Semialdhyde_dh"/>
    <property type="match status" value="1"/>
</dbReference>
<dbReference type="SMART" id="SM00859">
    <property type="entry name" value="Semialdhyde_dh"/>
    <property type="match status" value="1"/>
</dbReference>
<dbReference type="InterPro" id="IPR012280">
    <property type="entry name" value="Semialdhyde_DH_dimer_dom"/>
</dbReference>
<comment type="caution">
    <text evidence="3">The sequence shown here is derived from an EMBL/GenBank/DDBJ whole genome shotgun (WGS) entry which is preliminary data.</text>
</comment>
<comment type="similarity">
    <text evidence="1">Belongs to the aspartate-semialdehyde dehydrogenase family.</text>
</comment>
<keyword evidence="3" id="KW-0560">Oxidoreductase</keyword>
<name>A0ABR6UVR2_9PSED</name>
<dbReference type="PIRSF" id="PIRSF000148">
    <property type="entry name" value="ASA_dh"/>
    <property type="match status" value="1"/>
</dbReference>
<dbReference type="InterPro" id="IPR036291">
    <property type="entry name" value="NAD(P)-bd_dom_sf"/>
</dbReference>
<keyword evidence="4" id="KW-1185">Reference proteome</keyword>
<dbReference type="NCBIfam" id="NF011456">
    <property type="entry name" value="PRK14874.1"/>
    <property type="match status" value="1"/>
</dbReference>
<gene>
    <name evidence="3" type="ORF">HU811_19040</name>
</gene>
<dbReference type="EC" id="1.2.1.11" evidence="3"/>
<dbReference type="Pfam" id="PF02774">
    <property type="entry name" value="Semialdhyde_dhC"/>
    <property type="match status" value="1"/>
</dbReference>
<evidence type="ECO:0000313" key="3">
    <source>
        <dbReference type="EMBL" id="MBC3348740.1"/>
    </source>
</evidence>
<sequence>MKKVAVVGCTGAVGMTMLQLLENTDYEVVCMASGRSAGKRLKAGNTEHLIEPFSLEGCASCDIVFLCVSGTFALEYGERLAENSHVIDNSSAFRYHHEVPLLVPPINGQRYKGEKLIANPNCSSAIALMVLGPLHEAFGLDSAIISTYQAASGAGQPAMLELREKAKAFSDYGDHNGSENFAHNLAFNVIPQVDSFEDNGYTREEMKVVWELRKVLDEPQLAISTTAVRVPTLRSHAESLSLRFKKPIESLEQVRKLLRAAPGVEVVDKPAQSVYPMPMTSTYKHAVEVGRIRYSLIYGEHGLDLFISGDQLLRGAALNAFEIMQLIKEC</sequence>
<protein>
    <submittedName>
        <fullName evidence="3">Aspartate-semialdehyde dehydrogenase</fullName>
        <ecNumber evidence="3">1.2.1.11</ecNumber>
    </submittedName>
</protein>
<evidence type="ECO:0000256" key="1">
    <source>
        <dbReference type="ARBA" id="ARBA00010584"/>
    </source>
</evidence>
<dbReference type="SUPFAM" id="SSF51735">
    <property type="entry name" value="NAD(P)-binding Rossmann-fold domains"/>
    <property type="match status" value="1"/>
</dbReference>
<dbReference type="Proteomes" id="UP000617171">
    <property type="component" value="Unassembled WGS sequence"/>
</dbReference>
<dbReference type="CDD" id="cd18131">
    <property type="entry name" value="ASADH_C_bac_euk_like"/>
    <property type="match status" value="1"/>
</dbReference>
<dbReference type="EMBL" id="JABWQV010000154">
    <property type="protein sequence ID" value="MBC3348740.1"/>
    <property type="molecule type" value="Genomic_DNA"/>
</dbReference>